<evidence type="ECO:0000313" key="1">
    <source>
        <dbReference type="EMBL" id="ATS92378.1"/>
    </source>
</evidence>
<sequence length="94" mass="10480">MAAGQHEFFCENPKCPHHRLCHPSQMIYQYGGVQKMWWVVPSKVSGKENINADAMAPMTMKTTEVARVNVVGAHGIQGWFCEVCAEAIRAVEGF</sequence>
<dbReference type="Proteomes" id="UP000241675">
    <property type="component" value="Segment"/>
</dbReference>
<name>A0A2D2W2M4_9CAUD</name>
<proteinExistence type="predicted"/>
<dbReference type="EMBL" id="MG189906">
    <property type="protein sequence ID" value="ATS92378.1"/>
    <property type="molecule type" value="Genomic_DNA"/>
</dbReference>
<evidence type="ECO:0000313" key="2">
    <source>
        <dbReference type="Proteomes" id="UP000241675"/>
    </source>
</evidence>
<protein>
    <submittedName>
        <fullName evidence="1">Uncharacterized protein</fullName>
    </submittedName>
</protein>
<reference evidence="2" key="1">
    <citation type="submission" date="2017-10" db="EMBL/GenBank/DDBJ databases">
        <authorList>
            <person name="Peters D.L."/>
        </authorList>
    </citation>
    <scope>NUCLEOTIDE SEQUENCE [LARGE SCALE GENOMIC DNA]</scope>
</reference>
<reference evidence="1 2" key="2">
    <citation type="submission" date="2017-11" db="EMBL/GenBank/DDBJ databases">
        <title>Lysogenic conversion of Stenotrophomonas maltophilia by temperate phage DLP4.</title>
        <authorList>
            <person name="Dennis J."/>
            <person name="Stothard P."/>
        </authorList>
    </citation>
    <scope>NUCLEOTIDE SEQUENCE [LARGE SCALE GENOMIC DNA]</scope>
</reference>
<accession>A0A2D2W2M4</accession>
<organism evidence="1 2">
    <name type="scientific">Stenotrophomonas phage vB_SmaS_DLP_5</name>
    <dbReference type="NCBI Taxonomy" id="2044561"/>
    <lineage>
        <taxon>Viruses</taxon>
        <taxon>Duplodnaviria</taxon>
        <taxon>Heunggongvirae</taxon>
        <taxon>Uroviricota</taxon>
        <taxon>Caudoviricetes</taxon>
        <taxon>Delepquintavirus</taxon>
        <taxon>Delepquintavirus DLP5</taxon>
    </lineage>
</organism>
<keyword evidence="2" id="KW-1185">Reference proteome</keyword>
<gene>
    <name evidence="1" type="ORF">DLP05_049</name>
</gene>